<evidence type="ECO:0000256" key="1">
    <source>
        <dbReference type="SAM" id="MobiDB-lite"/>
    </source>
</evidence>
<dbReference type="PANTHER" id="PTHR37218">
    <property type="entry name" value="COILED-COIL PROTEIN"/>
    <property type="match status" value="1"/>
</dbReference>
<dbReference type="PANTHER" id="PTHR37218:SF2">
    <property type="entry name" value="COILED-COIL PROTEIN"/>
    <property type="match status" value="1"/>
</dbReference>
<evidence type="ECO:0000313" key="2">
    <source>
        <dbReference type="EMBL" id="KAI3944402.1"/>
    </source>
</evidence>
<dbReference type="Proteomes" id="UP001202328">
    <property type="component" value="Unassembled WGS sequence"/>
</dbReference>
<dbReference type="AlphaFoldDB" id="A0AAD4T719"/>
<feature type="compositionally biased region" description="Basic and acidic residues" evidence="1">
    <location>
        <begin position="138"/>
        <end position="151"/>
    </location>
</feature>
<organism evidence="2 3">
    <name type="scientific">Papaver atlanticum</name>
    <dbReference type="NCBI Taxonomy" id="357466"/>
    <lineage>
        <taxon>Eukaryota</taxon>
        <taxon>Viridiplantae</taxon>
        <taxon>Streptophyta</taxon>
        <taxon>Embryophyta</taxon>
        <taxon>Tracheophyta</taxon>
        <taxon>Spermatophyta</taxon>
        <taxon>Magnoliopsida</taxon>
        <taxon>Ranunculales</taxon>
        <taxon>Papaveraceae</taxon>
        <taxon>Papaveroideae</taxon>
        <taxon>Papaver</taxon>
    </lineage>
</organism>
<comment type="caution">
    <text evidence="2">The sequence shown here is derived from an EMBL/GenBank/DDBJ whole genome shotgun (WGS) entry which is preliminary data.</text>
</comment>
<gene>
    <name evidence="2" type="ORF">MKW98_006563</name>
</gene>
<feature type="compositionally biased region" description="Basic and acidic residues" evidence="1">
    <location>
        <begin position="11"/>
        <end position="22"/>
    </location>
</feature>
<dbReference type="EMBL" id="JAJJMB010004055">
    <property type="protein sequence ID" value="KAI3944402.1"/>
    <property type="molecule type" value="Genomic_DNA"/>
</dbReference>
<proteinExistence type="predicted"/>
<accession>A0AAD4T719</accession>
<name>A0AAD4T719_9MAGN</name>
<evidence type="ECO:0000313" key="3">
    <source>
        <dbReference type="Proteomes" id="UP001202328"/>
    </source>
</evidence>
<reference evidence="2" key="1">
    <citation type="submission" date="2022-04" db="EMBL/GenBank/DDBJ databases">
        <title>A functionally conserved STORR gene fusion in Papaver species that diverged 16.8 million years ago.</title>
        <authorList>
            <person name="Catania T."/>
        </authorList>
    </citation>
    <scope>NUCLEOTIDE SEQUENCE</scope>
    <source>
        <strain evidence="2">S-188037</strain>
    </source>
</reference>
<feature type="compositionally biased region" description="Basic residues" evidence="1">
    <location>
        <begin position="1"/>
        <end position="10"/>
    </location>
</feature>
<feature type="region of interest" description="Disordered" evidence="1">
    <location>
        <begin position="1"/>
        <end position="183"/>
    </location>
</feature>
<sequence length="252" mass="28722">MGGKGVRRREKNYNKAHGEKYKRLPPPPKSNDIDAMPSKLRKLMEFTSPKPNITNNKDIPHSESNRRSSKGSESNKRKKKGTTGSDKKPTSKDELDSKPARFSEDGDDENIVTPKQEDSGEEDVDKDDKKNKKRKRKQVNDLRFDALEGRPKGLKRKERKKKYLEAKKNKHKKGKTEDDMLGFQGHEKIRFGDVVEAPPKLTTIPKASKQPVQAAFQERLRLQAIAAYRDRKKWVSRPGLQIPAAEIADPSV</sequence>
<protein>
    <submittedName>
        <fullName evidence="2">Uncharacterized protein</fullName>
    </submittedName>
</protein>
<keyword evidence="3" id="KW-1185">Reference proteome</keyword>
<feature type="compositionally biased region" description="Basic and acidic residues" evidence="1">
    <location>
        <begin position="85"/>
        <end position="104"/>
    </location>
</feature>
<feature type="compositionally biased region" description="Basic residues" evidence="1">
    <location>
        <begin position="152"/>
        <end position="174"/>
    </location>
</feature>